<reference evidence="2 3" key="1">
    <citation type="submission" date="2018-02" db="EMBL/GenBank/DDBJ databases">
        <title>Comparative genomes isolates from brazilian mangrove.</title>
        <authorList>
            <person name="Araujo J.E."/>
            <person name="Taketani R.G."/>
            <person name="Silva M.C.P."/>
            <person name="Loureco M.V."/>
            <person name="Andreote F.D."/>
        </authorList>
    </citation>
    <scope>NUCLEOTIDE SEQUENCE [LARGE SCALE GENOMIC DNA]</scope>
    <source>
        <strain evidence="2 3">HEX-2 MGV</strain>
    </source>
</reference>
<dbReference type="SUPFAM" id="SSF49464">
    <property type="entry name" value="Carboxypeptidase regulatory domain-like"/>
    <property type="match status" value="1"/>
</dbReference>
<evidence type="ECO:0000256" key="1">
    <source>
        <dbReference type="SAM" id="MobiDB-lite"/>
    </source>
</evidence>
<dbReference type="Gene3D" id="2.60.40.1120">
    <property type="entry name" value="Carboxypeptidase-like, regulatory domain"/>
    <property type="match status" value="1"/>
</dbReference>
<evidence type="ECO:0008006" key="4">
    <source>
        <dbReference type="Google" id="ProtNLM"/>
    </source>
</evidence>
<dbReference type="EMBL" id="PUIA01000026">
    <property type="protein sequence ID" value="PQO35831.1"/>
    <property type="molecule type" value="Genomic_DNA"/>
</dbReference>
<dbReference type="RefSeq" id="WP_105352349.1">
    <property type="nucleotide sequence ID" value="NZ_PUIA01000026.1"/>
</dbReference>
<sequence length="147" mass="15155">MPLVICVGWLLLSGCTSEEAGKPLGAVVTGTVTYNGSPVEGAMITFRPASEGIQGAFARTDAAGKFELSTSNAGTSGVSPGNYLVTVTKTEVPQSTAASEDDPNYNPNAKPAEPKSLLPKKYASAKTSGLEFTVTDGSNEIPLELKD</sequence>
<evidence type="ECO:0000313" key="3">
    <source>
        <dbReference type="Proteomes" id="UP000240009"/>
    </source>
</evidence>
<comment type="caution">
    <text evidence="2">The sequence shown here is derived from an EMBL/GenBank/DDBJ whole genome shotgun (WGS) entry which is preliminary data.</text>
</comment>
<dbReference type="InterPro" id="IPR008969">
    <property type="entry name" value="CarboxyPept-like_regulatory"/>
</dbReference>
<proteinExistence type="predicted"/>
<organism evidence="2 3">
    <name type="scientific">Blastopirellula marina</name>
    <dbReference type="NCBI Taxonomy" id="124"/>
    <lineage>
        <taxon>Bacteria</taxon>
        <taxon>Pseudomonadati</taxon>
        <taxon>Planctomycetota</taxon>
        <taxon>Planctomycetia</taxon>
        <taxon>Pirellulales</taxon>
        <taxon>Pirellulaceae</taxon>
        <taxon>Blastopirellula</taxon>
    </lineage>
</organism>
<evidence type="ECO:0000313" key="2">
    <source>
        <dbReference type="EMBL" id="PQO35831.1"/>
    </source>
</evidence>
<dbReference type="Proteomes" id="UP000240009">
    <property type="component" value="Unassembled WGS sequence"/>
</dbReference>
<name>A0A2S8FUH3_9BACT</name>
<protein>
    <recommendedName>
        <fullName evidence="4">Carboxypeptidase regulatory-like domain-containing protein</fullName>
    </recommendedName>
</protein>
<dbReference type="AlphaFoldDB" id="A0A2S8FUH3"/>
<dbReference type="OrthoDB" id="268362at2"/>
<feature type="region of interest" description="Disordered" evidence="1">
    <location>
        <begin position="92"/>
        <end position="119"/>
    </location>
</feature>
<accession>A0A2S8FUH3</accession>
<gene>
    <name evidence="2" type="ORF">C5Y96_09285</name>
</gene>